<accession>A0A4Z2HPY9</accession>
<name>A0A4Z2HPY9_9TELE</name>
<organism evidence="1 2">
    <name type="scientific">Liparis tanakae</name>
    <name type="common">Tanaka's snailfish</name>
    <dbReference type="NCBI Taxonomy" id="230148"/>
    <lineage>
        <taxon>Eukaryota</taxon>
        <taxon>Metazoa</taxon>
        <taxon>Chordata</taxon>
        <taxon>Craniata</taxon>
        <taxon>Vertebrata</taxon>
        <taxon>Euteleostomi</taxon>
        <taxon>Actinopterygii</taxon>
        <taxon>Neopterygii</taxon>
        <taxon>Teleostei</taxon>
        <taxon>Neoteleostei</taxon>
        <taxon>Acanthomorphata</taxon>
        <taxon>Eupercaria</taxon>
        <taxon>Perciformes</taxon>
        <taxon>Cottioidei</taxon>
        <taxon>Cottales</taxon>
        <taxon>Liparidae</taxon>
        <taxon>Liparis</taxon>
    </lineage>
</organism>
<protein>
    <submittedName>
        <fullName evidence="1">Uncharacterized protein</fullName>
    </submittedName>
</protein>
<proteinExistence type="predicted"/>
<keyword evidence="2" id="KW-1185">Reference proteome</keyword>
<gene>
    <name evidence="1" type="ORF">EYF80_021875</name>
</gene>
<sequence length="149" mass="16413">MGYEDLSVVSLSYLGQVLEPRWDPHRNRSRSLRDPSVRGAVLRRWSRRADGPRLVHDGRRALVVARVEAHWRGLTGVSVPALRSWIRGHGVAAGLRHRETKANVKPECGQEGGPLVALGGLPGTDMASSWMKAFVGTEYQEVVAPSQDL</sequence>
<evidence type="ECO:0000313" key="2">
    <source>
        <dbReference type="Proteomes" id="UP000314294"/>
    </source>
</evidence>
<reference evidence="1 2" key="1">
    <citation type="submission" date="2019-03" db="EMBL/GenBank/DDBJ databases">
        <title>First draft genome of Liparis tanakae, snailfish: a comprehensive survey of snailfish specific genes.</title>
        <authorList>
            <person name="Kim W."/>
            <person name="Song I."/>
            <person name="Jeong J.-H."/>
            <person name="Kim D."/>
            <person name="Kim S."/>
            <person name="Ryu S."/>
            <person name="Song J.Y."/>
            <person name="Lee S.K."/>
        </authorList>
    </citation>
    <scope>NUCLEOTIDE SEQUENCE [LARGE SCALE GENOMIC DNA]</scope>
    <source>
        <tissue evidence="1">Muscle</tissue>
    </source>
</reference>
<dbReference type="Proteomes" id="UP000314294">
    <property type="component" value="Unassembled WGS sequence"/>
</dbReference>
<comment type="caution">
    <text evidence="1">The sequence shown here is derived from an EMBL/GenBank/DDBJ whole genome shotgun (WGS) entry which is preliminary data.</text>
</comment>
<dbReference type="AlphaFoldDB" id="A0A4Z2HPY9"/>
<evidence type="ECO:0000313" key="1">
    <source>
        <dbReference type="EMBL" id="TNN67906.1"/>
    </source>
</evidence>
<dbReference type="EMBL" id="SRLO01000197">
    <property type="protein sequence ID" value="TNN67906.1"/>
    <property type="molecule type" value="Genomic_DNA"/>
</dbReference>